<dbReference type="Proteomes" id="UP000626109">
    <property type="component" value="Unassembled WGS sequence"/>
</dbReference>
<evidence type="ECO:0000256" key="11">
    <source>
        <dbReference type="ARBA" id="ARBA00023160"/>
    </source>
</evidence>
<keyword evidence="10 14" id="KW-0472">Membrane</keyword>
<comment type="subcellular location">
    <subcellularLocation>
        <location evidence="1">Membrane</location>
        <topology evidence="1">Multi-pass membrane protein</topology>
    </subcellularLocation>
</comment>
<dbReference type="AlphaFoldDB" id="A0A813HL97"/>
<evidence type="ECO:0000256" key="1">
    <source>
        <dbReference type="ARBA" id="ARBA00004141"/>
    </source>
</evidence>
<comment type="caution">
    <text evidence="15">The sequence shown here is derived from an EMBL/GenBank/DDBJ whole genome shotgun (WGS) entry which is preliminary data.</text>
</comment>
<keyword evidence="8 14" id="KW-1133">Transmembrane helix</keyword>
<feature type="transmembrane region" description="Helical" evidence="14">
    <location>
        <begin position="796"/>
        <end position="816"/>
    </location>
</feature>
<evidence type="ECO:0000256" key="3">
    <source>
        <dbReference type="ARBA" id="ARBA00007811"/>
    </source>
</evidence>
<evidence type="ECO:0000256" key="2">
    <source>
        <dbReference type="ARBA" id="ARBA00005194"/>
    </source>
</evidence>
<dbReference type="Pfam" id="PF04387">
    <property type="entry name" value="PTPLA"/>
    <property type="match status" value="1"/>
</dbReference>
<sequence length="833" mass="90370">MPGEAWAGLQWSGYQNQTGNVRCVRIWQNRDIGRQMPSVRLDYWDGMMFRQVSSTDGLGGGVWETFPRQPLAAWRLLAGSRGLRFCFHLCGSSALPQPFALHHDPSGLQANHPSIAMADSGVDFPLDQDGKRSTTGLNQGAFAAAVKSHKEAHEAVVAEKKWRFGYVKHVVRQTQLAAKSEEAALGIANAGLDYMHSTMEFCRDGASMPLKEAMAKYRENAFESFTVKGSQESGQSELEVPYGGRTLKGEELKAQAEIWVRRGVIELDTGAALMRVADSPGWLDLSDHTFVLFGAGSAMGPFPILMAHGAHVVAIDLARPQIWKRLLATARASPGRLTVPLKAPAPTDASDDQIAELAGCDLLAQTPEVRNWLMKLPLDSRLVLGGYCYADGPLFVRVSMAMDAIIADLVKEMKVKPAVAYLCTPTDALVCTSTSAAAAAENLRKSMWWQPIVGKLLGFAKMGLSGNRVKGEDGDLPIVDALVKEQGPNYCLAKRLQHWRAIVSRNDGCVVSTNVAPATATVSVVSNKSFALAYKGMHYFKPMEIFQAETSNAVMSALLVNDLRNPGSAANPSTPLKNPMQLFAATSFHGGAYRCGYKFGTIGPAAAIAYLFNAYVVKGYLALYSAAQMMGWSMGLFIFATQGATAAENVISTVTYMQLLEVAHAAIGMVPSNPVLTLMQIASRVMMVQNLACSTSVESRAGMAPWQILMFFAWSVTEVVRYCYYTLNTLGVQIPPLTWLRYSTFLILYPLGISGELGMTFYALPEMTLRAATTTSGCDLAGACGKLAAIVQRVGFPALLGVYALCFPMLFGTMLSQRRKVLGKAKDKTKKKD</sequence>
<keyword evidence="7" id="KW-0276">Fatty acid metabolism</keyword>
<keyword evidence="5" id="KW-0444">Lipid biosynthesis</keyword>
<feature type="transmembrane region" description="Helical" evidence="14">
    <location>
        <begin position="745"/>
        <end position="764"/>
    </location>
</feature>
<keyword evidence="12" id="KW-0456">Lyase</keyword>
<dbReference type="EC" id="4.2.1.134" evidence="4"/>
<evidence type="ECO:0000256" key="6">
    <source>
        <dbReference type="ARBA" id="ARBA00022692"/>
    </source>
</evidence>
<reference evidence="15" key="1">
    <citation type="submission" date="2021-02" db="EMBL/GenBank/DDBJ databases">
        <authorList>
            <person name="Dougan E. K."/>
            <person name="Rhodes N."/>
            <person name="Thang M."/>
            <person name="Chan C."/>
        </authorList>
    </citation>
    <scope>NUCLEOTIDE SEQUENCE</scope>
</reference>
<evidence type="ECO:0000256" key="9">
    <source>
        <dbReference type="ARBA" id="ARBA00023098"/>
    </source>
</evidence>
<evidence type="ECO:0000256" key="13">
    <source>
        <dbReference type="ARBA" id="ARBA00036671"/>
    </source>
</evidence>
<evidence type="ECO:0000313" key="16">
    <source>
        <dbReference type="Proteomes" id="UP000626109"/>
    </source>
</evidence>
<evidence type="ECO:0000256" key="12">
    <source>
        <dbReference type="ARBA" id="ARBA00023239"/>
    </source>
</evidence>
<dbReference type="GO" id="GO:0005789">
    <property type="term" value="C:endoplasmic reticulum membrane"/>
    <property type="evidence" value="ECO:0007669"/>
    <property type="project" value="TreeGrafter"/>
</dbReference>
<evidence type="ECO:0000256" key="14">
    <source>
        <dbReference type="SAM" id="Phobius"/>
    </source>
</evidence>
<gene>
    <name evidence="15" type="ORF">PGLA2088_LOCUS1849</name>
</gene>
<dbReference type="UniPathway" id="UPA00094"/>
<comment type="catalytic activity">
    <reaction evidence="13">
        <text>a very-long-chain (3R)-3-hydroxyacyl-CoA = a very-long-chain (2E)-enoyl-CoA + H2O</text>
        <dbReference type="Rhea" id="RHEA:45812"/>
        <dbReference type="ChEBI" id="CHEBI:15377"/>
        <dbReference type="ChEBI" id="CHEBI:83728"/>
        <dbReference type="ChEBI" id="CHEBI:85440"/>
        <dbReference type="EC" id="4.2.1.134"/>
    </reaction>
</comment>
<comment type="similarity">
    <text evidence="3">Belongs to the very long-chain fatty acids dehydratase HACD family.</text>
</comment>
<keyword evidence="9" id="KW-0443">Lipid metabolism</keyword>
<keyword evidence="11" id="KW-0275">Fatty acid biosynthesis</keyword>
<comment type="pathway">
    <text evidence="2">Lipid metabolism; fatty acid biosynthesis.</text>
</comment>
<keyword evidence="6 14" id="KW-0812">Transmembrane</keyword>
<dbReference type="PANTHER" id="PTHR11035">
    <property type="entry name" value="VERY-LONG-CHAIN (3R)-3-HYDROXYACYL-COA DEHYDRATASE"/>
    <property type="match status" value="1"/>
</dbReference>
<dbReference type="EMBL" id="CAJNNW010001442">
    <property type="protein sequence ID" value="CAE8638498.1"/>
    <property type="molecule type" value="Genomic_DNA"/>
</dbReference>
<proteinExistence type="inferred from homology"/>
<evidence type="ECO:0000256" key="7">
    <source>
        <dbReference type="ARBA" id="ARBA00022832"/>
    </source>
</evidence>
<dbReference type="GO" id="GO:0030148">
    <property type="term" value="P:sphingolipid biosynthetic process"/>
    <property type="evidence" value="ECO:0007669"/>
    <property type="project" value="TreeGrafter"/>
</dbReference>
<evidence type="ECO:0000313" key="15">
    <source>
        <dbReference type="EMBL" id="CAE8638498.1"/>
    </source>
</evidence>
<evidence type="ECO:0000256" key="4">
    <source>
        <dbReference type="ARBA" id="ARBA00013122"/>
    </source>
</evidence>
<dbReference type="InterPro" id="IPR007482">
    <property type="entry name" value="Tyr_Pase-like_PTPLA"/>
</dbReference>
<protein>
    <recommendedName>
        <fullName evidence="4">very-long-chain (3R)-3-hydroxyacyl-CoA dehydratase</fullName>
        <ecNumber evidence="4">4.2.1.134</ecNumber>
    </recommendedName>
</protein>
<dbReference type="GO" id="GO:0030497">
    <property type="term" value="P:fatty acid elongation"/>
    <property type="evidence" value="ECO:0007669"/>
    <property type="project" value="TreeGrafter"/>
</dbReference>
<evidence type="ECO:0000256" key="5">
    <source>
        <dbReference type="ARBA" id="ARBA00022516"/>
    </source>
</evidence>
<organism evidence="15 16">
    <name type="scientific">Polarella glacialis</name>
    <name type="common">Dinoflagellate</name>
    <dbReference type="NCBI Taxonomy" id="89957"/>
    <lineage>
        <taxon>Eukaryota</taxon>
        <taxon>Sar</taxon>
        <taxon>Alveolata</taxon>
        <taxon>Dinophyceae</taxon>
        <taxon>Suessiales</taxon>
        <taxon>Suessiaceae</taxon>
        <taxon>Polarella</taxon>
    </lineage>
</organism>
<name>A0A813HL97_POLGL</name>
<accession>A0A813HL97</accession>
<dbReference type="GO" id="GO:0102158">
    <property type="term" value="F:very-long-chain (3R)-3-hydroxyacyl-CoA dehydratase activity"/>
    <property type="evidence" value="ECO:0007669"/>
    <property type="project" value="UniProtKB-EC"/>
</dbReference>
<evidence type="ECO:0000256" key="10">
    <source>
        <dbReference type="ARBA" id="ARBA00023136"/>
    </source>
</evidence>
<dbReference type="GO" id="GO:0042761">
    <property type="term" value="P:very long-chain fatty acid biosynthetic process"/>
    <property type="evidence" value="ECO:0007669"/>
    <property type="project" value="TreeGrafter"/>
</dbReference>
<dbReference type="PANTHER" id="PTHR11035:SF3">
    <property type="entry name" value="VERY-LONG-CHAIN (3R)-3-HYDROXYACYL-COA DEHYDRATASE"/>
    <property type="match status" value="1"/>
</dbReference>
<evidence type="ECO:0000256" key="8">
    <source>
        <dbReference type="ARBA" id="ARBA00022989"/>
    </source>
</evidence>